<evidence type="ECO:0000256" key="1">
    <source>
        <dbReference type="SAM" id="MobiDB-lite"/>
    </source>
</evidence>
<feature type="compositionally biased region" description="Low complexity" evidence="1">
    <location>
        <begin position="1"/>
        <end position="25"/>
    </location>
</feature>
<dbReference type="AlphaFoldDB" id="A0A6A4Z5U6"/>
<evidence type="ECO:0000313" key="3">
    <source>
        <dbReference type="EMBL" id="KAF0704759.1"/>
    </source>
</evidence>
<organism evidence="3">
    <name type="scientific">Aphanomyces stellatus</name>
    <dbReference type="NCBI Taxonomy" id="120398"/>
    <lineage>
        <taxon>Eukaryota</taxon>
        <taxon>Sar</taxon>
        <taxon>Stramenopiles</taxon>
        <taxon>Oomycota</taxon>
        <taxon>Saprolegniomycetes</taxon>
        <taxon>Saprolegniales</taxon>
        <taxon>Verrucalvaceae</taxon>
        <taxon>Aphanomyces</taxon>
    </lineage>
</organism>
<accession>A0A6A4Z5U6</accession>
<proteinExistence type="predicted"/>
<feature type="region of interest" description="Disordered" evidence="1">
    <location>
        <begin position="1"/>
        <end position="77"/>
    </location>
</feature>
<feature type="non-terminal residue" evidence="3">
    <location>
        <position position="1"/>
    </location>
</feature>
<keyword evidence="2" id="KW-1133">Transmembrane helix</keyword>
<dbReference type="EMBL" id="VJMH01003820">
    <property type="protein sequence ID" value="KAF0704759.1"/>
    <property type="molecule type" value="Genomic_DNA"/>
</dbReference>
<protein>
    <submittedName>
        <fullName evidence="3">Uncharacterized protein</fullName>
    </submittedName>
</protein>
<evidence type="ECO:0000256" key="2">
    <source>
        <dbReference type="SAM" id="Phobius"/>
    </source>
</evidence>
<keyword evidence="2" id="KW-0472">Membrane</keyword>
<feature type="compositionally biased region" description="Low complexity" evidence="1">
    <location>
        <begin position="35"/>
        <end position="56"/>
    </location>
</feature>
<keyword evidence="2" id="KW-0812">Transmembrane</keyword>
<sequence>DTTTPLTTKPKTPSTTTKGGKTTTLAPISFNRTKGNMTNSTNSTRGNSTKGNGTRGDTIVAPEPTEPETDAPEPRLQKSAGVSITISVCLMAMAWAAIV</sequence>
<name>A0A6A4Z5U6_9STRA</name>
<reference evidence="3" key="1">
    <citation type="submission" date="2019-06" db="EMBL/GenBank/DDBJ databases">
        <title>Genomics analysis of Aphanomyces spp. identifies a new class of oomycete effector associated with host adaptation.</title>
        <authorList>
            <person name="Gaulin E."/>
        </authorList>
    </citation>
    <scope>NUCLEOTIDE SEQUENCE</scope>
    <source>
        <strain evidence="3">CBS 578.67</strain>
    </source>
</reference>
<feature type="transmembrane region" description="Helical" evidence="2">
    <location>
        <begin position="80"/>
        <end position="98"/>
    </location>
</feature>
<gene>
    <name evidence="3" type="ORF">As57867_007235</name>
</gene>
<comment type="caution">
    <text evidence="3">The sequence shown here is derived from an EMBL/GenBank/DDBJ whole genome shotgun (WGS) entry which is preliminary data.</text>
</comment>